<dbReference type="Proteomes" id="UP000803884">
    <property type="component" value="Unassembled WGS sequence"/>
</dbReference>
<protein>
    <recommendedName>
        <fullName evidence="1">Methyltransferase domain-containing protein</fullName>
    </recommendedName>
</protein>
<name>A0AB34KBH6_9PEZI</name>
<keyword evidence="3" id="KW-1185">Reference proteome</keyword>
<gene>
    <name evidence="2" type="ORF">WHR41_09186</name>
</gene>
<evidence type="ECO:0000313" key="2">
    <source>
        <dbReference type="EMBL" id="KAL1582194.1"/>
    </source>
</evidence>
<proteinExistence type="predicted"/>
<dbReference type="EMBL" id="JAAQHG020000060">
    <property type="protein sequence ID" value="KAL1582194.1"/>
    <property type="molecule type" value="Genomic_DNA"/>
</dbReference>
<dbReference type="RefSeq" id="XP_069225301.1">
    <property type="nucleotide sequence ID" value="XM_069377790.1"/>
</dbReference>
<accession>A0AB34KBH6</accession>
<organism evidence="2 3">
    <name type="scientific">Cladosporium halotolerans</name>
    <dbReference type="NCBI Taxonomy" id="1052096"/>
    <lineage>
        <taxon>Eukaryota</taxon>
        <taxon>Fungi</taxon>
        <taxon>Dikarya</taxon>
        <taxon>Ascomycota</taxon>
        <taxon>Pezizomycotina</taxon>
        <taxon>Dothideomycetes</taxon>
        <taxon>Dothideomycetidae</taxon>
        <taxon>Cladosporiales</taxon>
        <taxon>Cladosporiaceae</taxon>
        <taxon>Cladosporium</taxon>
    </lineage>
</organism>
<dbReference type="PANTHER" id="PTHR32026">
    <property type="entry name" value="METHYLTRANSFERASE-LIKE PROTEIN 24"/>
    <property type="match status" value="1"/>
</dbReference>
<dbReference type="GeneID" id="96010628"/>
<evidence type="ECO:0000313" key="3">
    <source>
        <dbReference type="Proteomes" id="UP000803884"/>
    </source>
</evidence>
<evidence type="ECO:0000259" key="1">
    <source>
        <dbReference type="Pfam" id="PF13383"/>
    </source>
</evidence>
<dbReference type="InterPro" id="IPR026913">
    <property type="entry name" value="METTL24"/>
</dbReference>
<dbReference type="AlphaFoldDB" id="A0AB34KBH6"/>
<dbReference type="PANTHER" id="PTHR32026:SF10">
    <property type="entry name" value="METHYLTRANSFERASE-LIKE PROTEIN 24-RELATED"/>
    <property type="match status" value="1"/>
</dbReference>
<comment type="caution">
    <text evidence="2">The sequence shown here is derived from an EMBL/GenBank/DDBJ whole genome shotgun (WGS) entry which is preliminary data.</text>
</comment>
<feature type="domain" description="Methyltransferase" evidence="1">
    <location>
        <begin position="97"/>
        <end position="285"/>
    </location>
</feature>
<sequence length="322" mass="36552">MSLVRPNLAIAFFLALAIIAFLFALAKEFGPRSSAATHSRHLLYEYNEEHRGSANLVLAERLWRQSLGDRSRMLSDSFLKEPNKRIQDFIFPYNVWDLFRPTFYCPYDMERVGKLGDGGKWVCGMSRHETLTPGPSSEANPESTMVVYSFGVEHDSSFEAALLQRLNVEIWGFDYSVDGWAKEVPPSSRVHFKKAAISKTTDREQSPPQLAVWDIMAENGHDFIDVMKMDIEGSEFEALAALMDSIEGTGAKTLPVGQLLIELHLISEDGVPSTVQELVNWFERLEHLGMRPVFNEHNWIGDVSSGRPQYIEFTFINIEHYG</sequence>
<reference evidence="2 3" key="1">
    <citation type="journal article" date="2020" name="Microbiol. Resour. Announc.">
        <title>Draft Genome Sequence of a Cladosporium Species Isolated from the Mesophotic Ascidian Didemnum maculosum.</title>
        <authorList>
            <person name="Gioti A."/>
            <person name="Siaperas R."/>
            <person name="Nikolaivits E."/>
            <person name="Le Goff G."/>
            <person name="Ouazzani J."/>
            <person name="Kotoulas G."/>
            <person name="Topakas E."/>
        </authorList>
    </citation>
    <scope>NUCLEOTIDE SEQUENCE [LARGE SCALE GENOMIC DNA]</scope>
    <source>
        <strain evidence="2 3">TM138-S3</strain>
    </source>
</reference>
<dbReference type="Pfam" id="PF13383">
    <property type="entry name" value="Methyltransf_22"/>
    <property type="match status" value="1"/>
</dbReference>
<dbReference type="InterPro" id="IPR025714">
    <property type="entry name" value="Methyltranfer_dom"/>
</dbReference>